<comment type="function">
    <text evidence="11">Catalyzes the phosphorylation of the hydroxyl group of 4-methyl-5-beta-hydroxyethylthiazole (THZ).</text>
</comment>
<keyword evidence="9 11" id="KW-0460">Magnesium</keyword>
<accession>A0A0X2NPB2</accession>
<dbReference type="GO" id="GO:0009229">
    <property type="term" value="P:thiamine diphosphate biosynthetic process"/>
    <property type="evidence" value="ECO:0007669"/>
    <property type="project" value="UniProtKB-UniRule"/>
</dbReference>
<evidence type="ECO:0000313" key="12">
    <source>
        <dbReference type="EMBL" id="CUU67305.1"/>
    </source>
</evidence>
<evidence type="ECO:0000256" key="3">
    <source>
        <dbReference type="ARBA" id="ARBA00004868"/>
    </source>
</evidence>
<evidence type="ECO:0000256" key="2">
    <source>
        <dbReference type="ARBA" id="ARBA00001946"/>
    </source>
</evidence>
<keyword evidence="13" id="KW-1185">Reference proteome</keyword>
<dbReference type="PRINTS" id="PR01099">
    <property type="entry name" value="HYETHTZKNASE"/>
</dbReference>
<dbReference type="CDD" id="cd01170">
    <property type="entry name" value="THZ_kinase"/>
    <property type="match status" value="1"/>
</dbReference>
<evidence type="ECO:0000256" key="5">
    <source>
        <dbReference type="ARBA" id="ARBA00022723"/>
    </source>
</evidence>
<comment type="catalytic activity">
    <reaction evidence="1 11">
        <text>5-(2-hydroxyethyl)-4-methylthiazole + ATP = 4-methyl-5-(2-phosphooxyethyl)-thiazole + ADP + H(+)</text>
        <dbReference type="Rhea" id="RHEA:24212"/>
        <dbReference type="ChEBI" id="CHEBI:15378"/>
        <dbReference type="ChEBI" id="CHEBI:17957"/>
        <dbReference type="ChEBI" id="CHEBI:30616"/>
        <dbReference type="ChEBI" id="CHEBI:58296"/>
        <dbReference type="ChEBI" id="CHEBI:456216"/>
        <dbReference type="EC" id="2.7.1.50"/>
    </reaction>
</comment>
<dbReference type="Gene3D" id="3.40.1190.20">
    <property type="match status" value="1"/>
</dbReference>
<feature type="binding site" evidence="11">
    <location>
        <position position="116"/>
    </location>
    <ligand>
        <name>ATP</name>
        <dbReference type="ChEBI" id="CHEBI:30616"/>
    </ligand>
</feature>
<dbReference type="NCBIfam" id="NF006830">
    <property type="entry name" value="PRK09355.1"/>
    <property type="match status" value="1"/>
</dbReference>
<feature type="binding site" evidence="11">
    <location>
        <position position="201"/>
    </location>
    <ligand>
        <name>substrate</name>
    </ligand>
</feature>
<evidence type="ECO:0000256" key="4">
    <source>
        <dbReference type="ARBA" id="ARBA00022679"/>
    </source>
</evidence>
<evidence type="ECO:0000256" key="10">
    <source>
        <dbReference type="ARBA" id="ARBA00022977"/>
    </source>
</evidence>
<dbReference type="HAMAP" id="MF_00228">
    <property type="entry name" value="Thz_kinase"/>
    <property type="match status" value="1"/>
</dbReference>
<evidence type="ECO:0000256" key="8">
    <source>
        <dbReference type="ARBA" id="ARBA00022840"/>
    </source>
</evidence>
<proteinExistence type="inferred from homology"/>
<feature type="binding site" evidence="11">
    <location>
        <position position="169"/>
    </location>
    <ligand>
        <name>ATP</name>
        <dbReference type="ChEBI" id="CHEBI:30616"/>
    </ligand>
</feature>
<dbReference type="InterPro" id="IPR000417">
    <property type="entry name" value="Hyethyz_kinase"/>
</dbReference>
<evidence type="ECO:0000256" key="6">
    <source>
        <dbReference type="ARBA" id="ARBA00022741"/>
    </source>
</evidence>
<comment type="similarity">
    <text evidence="11">Belongs to the Thz kinase family.</text>
</comment>
<dbReference type="RefSeq" id="WP_073884718.1">
    <property type="nucleotide sequence ID" value="NZ_FAUH01000021.1"/>
</dbReference>
<name>A0A0X2NPB2_9CORY</name>
<keyword evidence="5 11" id="KW-0479">Metal-binding</keyword>
<evidence type="ECO:0000313" key="13">
    <source>
        <dbReference type="Proteomes" id="UP000182498"/>
    </source>
</evidence>
<evidence type="ECO:0000256" key="7">
    <source>
        <dbReference type="ARBA" id="ARBA00022777"/>
    </source>
</evidence>
<dbReference type="EC" id="2.7.1.50" evidence="11"/>
<organism evidence="12 13">
    <name type="scientific">Corynebacterium variabile</name>
    <dbReference type="NCBI Taxonomy" id="1727"/>
    <lineage>
        <taxon>Bacteria</taxon>
        <taxon>Bacillati</taxon>
        <taxon>Actinomycetota</taxon>
        <taxon>Actinomycetes</taxon>
        <taxon>Mycobacteriales</taxon>
        <taxon>Corynebacteriaceae</taxon>
        <taxon>Corynebacterium</taxon>
    </lineage>
</organism>
<dbReference type="GO" id="GO:0000287">
    <property type="term" value="F:magnesium ion binding"/>
    <property type="evidence" value="ECO:0007669"/>
    <property type="project" value="UniProtKB-UniRule"/>
</dbReference>
<dbReference type="UniPathway" id="UPA00060">
    <property type="reaction ID" value="UER00139"/>
</dbReference>
<dbReference type="PIRSF" id="PIRSF000513">
    <property type="entry name" value="Thz_kinase"/>
    <property type="match status" value="1"/>
</dbReference>
<dbReference type="GO" id="GO:0004417">
    <property type="term" value="F:hydroxyethylthiazole kinase activity"/>
    <property type="evidence" value="ECO:0007669"/>
    <property type="project" value="UniProtKB-UniRule"/>
</dbReference>
<evidence type="ECO:0000256" key="11">
    <source>
        <dbReference type="HAMAP-Rule" id="MF_00228"/>
    </source>
</evidence>
<comment type="pathway">
    <text evidence="3 11">Cofactor biosynthesis; thiamine diphosphate biosynthesis; 4-methyl-5-(2-phosphoethyl)-thiazole from 5-(2-hydroxyethyl)-4-methylthiazole: step 1/1.</text>
</comment>
<dbReference type="Proteomes" id="UP000182498">
    <property type="component" value="Unassembled WGS sequence"/>
</dbReference>
<dbReference type="GO" id="GO:0009228">
    <property type="term" value="P:thiamine biosynthetic process"/>
    <property type="evidence" value="ECO:0007669"/>
    <property type="project" value="UniProtKB-KW"/>
</dbReference>
<dbReference type="OrthoDB" id="8909021at2"/>
<dbReference type="AlphaFoldDB" id="A0A0X2NPB2"/>
<gene>
    <name evidence="11" type="primary">thiM</name>
    <name evidence="12" type="ORF">CVAR292_02667</name>
</gene>
<evidence type="ECO:0000256" key="1">
    <source>
        <dbReference type="ARBA" id="ARBA00001771"/>
    </source>
</evidence>
<keyword evidence="7 11" id="KW-0418">Kinase</keyword>
<evidence type="ECO:0000256" key="9">
    <source>
        <dbReference type="ARBA" id="ARBA00022842"/>
    </source>
</evidence>
<sequence length="287" mass="28283">MISARVDRLRDTVPLVQCLTNTVVTQFTANVLLSAGASPAMVDTPEEAADFARVASGVLVNLGTPTAAGYTAMREAVRGAGEAGTPWVLDPVACGGAAARTSFAGDIVRHRPAAVRGNPSEIRALAGLVTGETGPSVGGRGVDSTDEVESASVAAAAVSAATGAVVAVSGPRDLIVSTRPDGTTRTTRLTSGDPLMQRVVGTGCSLGALTAAYLGAELSGATGSTGFTGSAGPDLHTAVVAAHAHAGAAGTAAAREASAPGSFAVAWLDRLYSLSAADIAGSVSLDE</sequence>
<reference evidence="13" key="1">
    <citation type="submission" date="2015-11" db="EMBL/GenBank/DDBJ databases">
        <authorList>
            <person name="Dugat-Bony E."/>
        </authorList>
    </citation>
    <scope>NUCLEOTIDE SEQUENCE [LARGE SCALE GENOMIC DNA]</scope>
    <source>
        <strain evidence="13">Mu292</strain>
    </source>
</reference>
<keyword evidence="8 11" id="KW-0067">ATP-binding</keyword>
<keyword evidence="6 11" id="KW-0547">Nucleotide-binding</keyword>
<dbReference type="InterPro" id="IPR029056">
    <property type="entry name" value="Ribokinase-like"/>
</dbReference>
<comment type="cofactor">
    <cofactor evidence="2 11">
        <name>Mg(2+)</name>
        <dbReference type="ChEBI" id="CHEBI:18420"/>
    </cofactor>
</comment>
<dbReference type="GO" id="GO:0005524">
    <property type="term" value="F:ATP binding"/>
    <property type="evidence" value="ECO:0007669"/>
    <property type="project" value="UniProtKB-UniRule"/>
</dbReference>
<protein>
    <recommendedName>
        <fullName evidence="11">Hydroxyethylthiazole kinase</fullName>
        <ecNumber evidence="11">2.7.1.50</ecNumber>
    </recommendedName>
    <alternativeName>
        <fullName evidence="11">4-methyl-5-beta-hydroxyethylthiazole kinase</fullName>
        <shortName evidence="11">TH kinase</shortName>
        <shortName evidence="11">Thz kinase</shortName>
    </alternativeName>
</protein>
<dbReference type="Pfam" id="PF02110">
    <property type="entry name" value="HK"/>
    <property type="match status" value="1"/>
</dbReference>
<feature type="binding site" evidence="11">
    <location>
        <position position="41"/>
    </location>
    <ligand>
        <name>substrate</name>
    </ligand>
</feature>
<dbReference type="EMBL" id="FAUH01000021">
    <property type="protein sequence ID" value="CUU67305.1"/>
    <property type="molecule type" value="Genomic_DNA"/>
</dbReference>
<keyword evidence="4 11" id="KW-0808">Transferase</keyword>
<keyword evidence="10 11" id="KW-0784">Thiamine biosynthesis</keyword>
<dbReference type="SUPFAM" id="SSF53613">
    <property type="entry name" value="Ribokinase-like"/>
    <property type="match status" value="1"/>
</dbReference>